<evidence type="ECO:0000256" key="11">
    <source>
        <dbReference type="ARBA" id="ARBA00046901"/>
    </source>
</evidence>
<feature type="repeat" description="WD" evidence="12">
    <location>
        <begin position="832"/>
        <end position="874"/>
    </location>
</feature>
<dbReference type="InterPro" id="IPR036322">
    <property type="entry name" value="WD40_repeat_dom_sf"/>
</dbReference>
<feature type="region of interest" description="Disordered" evidence="15">
    <location>
        <begin position="185"/>
        <end position="253"/>
    </location>
</feature>
<evidence type="ECO:0000256" key="13">
    <source>
        <dbReference type="RuleBase" id="RU280818"/>
    </source>
</evidence>
<dbReference type="SUPFAM" id="SSF50978">
    <property type="entry name" value="WD40 repeat-like"/>
    <property type="match status" value="1"/>
</dbReference>
<dbReference type="InterPro" id="IPR001680">
    <property type="entry name" value="WD40_rpt"/>
</dbReference>
<evidence type="ECO:0000313" key="17">
    <source>
        <dbReference type="EMBL" id="KAK5603893.1"/>
    </source>
</evidence>
<evidence type="ECO:0000256" key="4">
    <source>
        <dbReference type="ARBA" id="ARBA00022553"/>
    </source>
</evidence>
<dbReference type="AlphaFoldDB" id="A0AAV9R280"/>
<organism evidence="17 18">
    <name type="scientific">Crenichthys baileyi</name>
    <name type="common">White River springfish</name>
    <dbReference type="NCBI Taxonomy" id="28760"/>
    <lineage>
        <taxon>Eukaryota</taxon>
        <taxon>Metazoa</taxon>
        <taxon>Chordata</taxon>
        <taxon>Craniata</taxon>
        <taxon>Vertebrata</taxon>
        <taxon>Euteleostomi</taxon>
        <taxon>Actinopterygii</taxon>
        <taxon>Neopterygii</taxon>
        <taxon>Teleostei</taxon>
        <taxon>Neoteleostei</taxon>
        <taxon>Acanthomorphata</taxon>
        <taxon>Ovalentaria</taxon>
        <taxon>Atherinomorphae</taxon>
        <taxon>Cyprinodontiformes</taxon>
        <taxon>Goodeidae</taxon>
        <taxon>Crenichthys</taxon>
    </lineage>
</organism>
<feature type="compositionally biased region" description="Polar residues" evidence="15">
    <location>
        <begin position="206"/>
        <end position="224"/>
    </location>
</feature>
<dbReference type="InterPro" id="IPR015505">
    <property type="entry name" value="Coronin"/>
</dbReference>
<evidence type="ECO:0000256" key="5">
    <source>
        <dbReference type="ARBA" id="ARBA00022574"/>
    </source>
</evidence>
<dbReference type="PROSITE" id="PS00678">
    <property type="entry name" value="WD_REPEATS_1"/>
    <property type="match status" value="1"/>
</dbReference>
<dbReference type="SMART" id="SM00320">
    <property type="entry name" value="WD40"/>
    <property type="match status" value="3"/>
</dbReference>
<evidence type="ECO:0000256" key="7">
    <source>
        <dbReference type="ARBA" id="ARBA00023054"/>
    </source>
</evidence>
<keyword evidence="7 14" id="KW-0175">Coiled coil</keyword>
<dbReference type="GO" id="GO:0016477">
    <property type="term" value="P:cell migration"/>
    <property type="evidence" value="ECO:0007669"/>
    <property type="project" value="TreeGrafter"/>
</dbReference>
<feature type="region of interest" description="Disordered" evidence="15">
    <location>
        <begin position="408"/>
        <end position="463"/>
    </location>
</feature>
<keyword evidence="9" id="KW-0206">Cytoskeleton</keyword>
<dbReference type="InterPro" id="IPR019775">
    <property type="entry name" value="WD40_repeat_CS"/>
</dbReference>
<dbReference type="Gene3D" id="2.130.10.10">
    <property type="entry name" value="YVTN repeat-like/Quinoprotein amine dehydrogenase"/>
    <property type="match status" value="1"/>
</dbReference>
<evidence type="ECO:0000256" key="3">
    <source>
        <dbReference type="ARBA" id="ARBA00022490"/>
    </source>
</evidence>
<evidence type="ECO:0000256" key="1">
    <source>
        <dbReference type="ARBA" id="ARBA00004529"/>
    </source>
</evidence>
<evidence type="ECO:0000259" key="16">
    <source>
        <dbReference type="SMART" id="SM01166"/>
    </source>
</evidence>
<sequence length="1182" mass="131816">MGQKLERVSERDEESLDNSDWSEQTGDTRLSEAAEQDECRHHEDGSSVFSHQSIGGVREINIGNSGKLAVISSRTDPQSGQPIRAQGQQEHLLNSREGWVIPGRETASRVGESKRVLSFKETRHISNKKQGSIKGAAVWIGTAAMDEQENLNFSETGSSRGLTASCNPTNKEDFVVLERDENWISNDAENNTPGHHNKPGDKEDGSQSCNESKLSQPSRITPQERNNDIAHAKSSPGDSLETEMGGHSTQVTGSRCQLKGVSCVRAAQSKTTGRGMAETDQNVAAPMREEQNKCKDQRQEVNQNHENKFAGAVSKRAKAGVQGNPLLSTKGDTSQVFDKVTSSCPSQPETSPSGQPQLQDGHLFTPEQTNSMPSSSQAGRCNEKMQIACLKKETELVCFSAVVTPPPFTHLLPGKDTTKTSSVNTSSPPEAPSALSTSNNDFMPAEQSKPKGPPPPVPKKPKNPFIKLKTAQLITTDVQGRAKHHLRSEDRAKRRHTFDFNKDPLYGTSTNQDMCMLWDEKGMYTVPTNFRRLSADISPWDHLTLRDKDDRFGDMIDYEYCVRMAGLSPEEEPQDLDMMQRRVFLERRSRRKWSPPPITERPRHTLTKQVITRDGETENPTSTLSEKNETEPVFLTDRALMQVNANSQSERPKDLTDPISNRDTGRCGDVGSYKPVAEIVKEKNQMHRLQGRVKPEGPKAQILEDMSRRVVRQSKFRHVFGQAVRNDQCYDDIRVSRVTWDSSFCAVNPKFVAIIIDASGGGAFLVLPLNKTGRIDKAYPTVCGHTGPVLDIDWCPHNDHVIASGSEDCTVMVWQIPENGLDAALSEPVVVLEGHSKRVGIVSWHPTARNVLLSAGCDNQVVIWNVGTGEAMISLDDMHPDVIFSVSWSRNGSLLCTACKDKKLRIIDPRKKKIVAEKDKAHEGARPMRAIFLADGNIFTTGFSRMSERQLALWKSDNLNEPICVQEMDTSNGVLLPFYDPDTNIVYLCGKGDSSIRYFEITDEAPFVHYLNTFSTKEPQRGMGYMPKRGLDVNKCEIARFYKLHERKCEPIIMTVPRKSDLFQDDLYPDTAGPDPTLEAEEWFAGKNGGPILISLKHGYVSTKNRDLKVVKSNILESKPLIKADSIPTIPTIQKHASPQSTVKMEDKLEEVLREFKSLRDRVILQDRRIARLEEQVAKVAM</sequence>
<feature type="compositionally biased region" description="Basic and acidic residues" evidence="15">
    <location>
        <begin position="1"/>
        <end position="10"/>
    </location>
</feature>
<feature type="repeat" description="WD" evidence="12">
    <location>
        <begin position="782"/>
        <end position="816"/>
    </location>
</feature>
<feature type="compositionally biased region" description="Polar residues" evidence="15">
    <location>
        <begin position="325"/>
        <end position="358"/>
    </location>
</feature>
<dbReference type="Pfam" id="PF08953">
    <property type="entry name" value="DUF1899"/>
    <property type="match status" value="1"/>
</dbReference>
<feature type="compositionally biased region" description="Basic and acidic residues" evidence="15">
    <location>
        <begin position="29"/>
        <end position="45"/>
    </location>
</feature>
<dbReference type="GO" id="GO:0051015">
    <property type="term" value="F:actin filament binding"/>
    <property type="evidence" value="ECO:0007669"/>
    <property type="project" value="TreeGrafter"/>
</dbReference>
<evidence type="ECO:0000256" key="8">
    <source>
        <dbReference type="ARBA" id="ARBA00023203"/>
    </source>
</evidence>
<feature type="compositionally biased region" description="Polar residues" evidence="15">
    <location>
        <begin position="72"/>
        <end position="90"/>
    </location>
</feature>
<evidence type="ECO:0000256" key="15">
    <source>
        <dbReference type="SAM" id="MobiDB-lite"/>
    </source>
</evidence>
<feature type="compositionally biased region" description="Polar residues" evidence="15">
    <location>
        <begin position="366"/>
        <end position="379"/>
    </location>
</feature>
<dbReference type="SMART" id="SM01167">
    <property type="entry name" value="DUF1900"/>
    <property type="match status" value="1"/>
</dbReference>
<evidence type="ECO:0000256" key="6">
    <source>
        <dbReference type="ARBA" id="ARBA00022737"/>
    </source>
</evidence>
<dbReference type="PANTHER" id="PTHR10856:SF24">
    <property type="entry name" value="CORONIN-1B"/>
    <property type="match status" value="1"/>
</dbReference>
<dbReference type="GO" id="GO:0001725">
    <property type="term" value="C:stress fiber"/>
    <property type="evidence" value="ECO:0007669"/>
    <property type="project" value="UniProtKB-SubCell"/>
</dbReference>
<name>A0AAV9R280_9TELE</name>
<keyword evidence="18" id="KW-1185">Reference proteome</keyword>
<feature type="compositionally biased region" description="Polar residues" evidence="15">
    <location>
        <begin position="18"/>
        <end position="28"/>
    </location>
</feature>
<comment type="caution">
    <text evidence="17">The sequence shown here is derived from an EMBL/GenBank/DDBJ whole genome shotgun (WGS) entry which is preliminary data.</text>
</comment>
<keyword evidence="8" id="KW-0009">Actin-binding</keyword>
<dbReference type="Pfam" id="PF16300">
    <property type="entry name" value="WD40_4"/>
    <property type="match status" value="1"/>
</dbReference>
<feature type="region of interest" description="Disordered" evidence="15">
    <location>
        <begin position="313"/>
        <end position="380"/>
    </location>
</feature>
<dbReference type="InterPro" id="IPR015048">
    <property type="entry name" value="DUF1899"/>
</dbReference>
<feature type="region of interest" description="Disordered" evidence="15">
    <location>
        <begin position="1"/>
        <end position="54"/>
    </location>
</feature>
<comment type="subcellular location">
    <subcellularLocation>
        <location evidence="1">Cytoplasm</location>
        <location evidence="1">Cytoskeleton</location>
        <location evidence="1">Stress fiber</location>
    </subcellularLocation>
</comment>
<feature type="region of interest" description="Disordered" evidence="15">
    <location>
        <begin position="646"/>
        <end position="670"/>
    </location>
</feature>
<comment type="function">
    <text evidence="10">Regulates leading edge dynamics and cell motility in fibroblasts. May be involved in cytokinesis and signal transduction.</text>
</comment>
<feature type="compositionally biased region" description="Polar residues" evidence="15">
    <location>
        <begin position="185"/>
        <end position="194"/>
    </location>
</feature>
<comment type="similarity">
    <text evidence="2 13">Belongs to the WD repeat coronin family.</text>
</comment>
<feature type="region of interest" description="Disordered" evidence="15">
    <location>
        <begin position="268"/>
        <end position="301"/>
    </location>
</feature>
<keyword evidence="6 13" id="KW-0677">Repeat</keyword>
<dbReference type="GO" id="GO:0007015">
    <property type="term" value="P:actin filament organization"/>
    <property type="evidence" value="ECO:0007669"/>
    <property type="project" value="TreeGrafter"/>
</dbReference>
<dbReference type="EMBL" id="JAHHUM010002392">
    <property type="protein sequence ID" value="KAK5603893.1"/>
    <property type="molecule type" value="Genomic_DNA"/>
</dbReference>
<dbReference type="InterPro" id="IPR015943">
    <property type="entry name" value="WD40/YVTN_repeat-like_dom_sf"/>
</dbReference>
<gene>
    <name evidence="17" type="ORF">CRENBAI_026315</name>
</gene>
<dbReference type="PROSITE" id="PS50294">
    <property type="entry name" value="WD_REPEATS_REGION"/>
    <property type="match status" value="2"/>
</dbReference>
<protein>
    <recommendedName>
        <fullName evidence="13">Coronin</fullName>
    </recommendedName>
</protein>
<evidence type="ECO:0000256" key="14">
    <source>
        <dbReference type="SAM" id="Coils"/>
    </source>
</evidence>
<dbReference type="Proteomes" id="UP001311232">
    <property type="component" value="Unassembled WGS sequence"/>
</dbReference>
<dbReference type="FunFam" id="2.130.10.10:FF:000003">
    <property type="entry name" value="Coronin"/>
    <property type="match status" value="1"/>
</dbReference>
<keyword evidence="5 12" id="KW-0853">WD repeat</keyword>
<dbReference type="Pfam" id="PF00400">
    <property type="entry name" value="WD40"/>
    <property type="match status" value="3"/>
</dbReference>
<keyword evidence="3" id="KW-0963">Cytoplasm</keyword>
<dbReference type="PROSITE" id="PS50082">
    <property type="entry name" value="WD_REPEATS_2"/>
    <property type="match status" value="2"/>
</dbReference>
<evidence type="ECO:0000256" key="9">
    <source>
        <dbReference type="ARBA" id="ARBA00023212"/>
    </source>
</evidence>
<feature type="compositionally biased region" description="Basic and acidic residues" evidence="15">
    <location>
        <begin position="287"/>
        <end position="301"/>
    </location>
</feature>
<feature type="compositionally biased region" description="Polar residues" evidence="15">
    <location>
        <begin position="419"/>
        <end position="441"/>
    </location>
</feature>
<evidence type="ECO:0000256" key="10">
    <source>
        <dbReference type="ARBA" id="ARBA00024891"/>
    </source>
</evidence>
<evidence type="ECO:0000313" key="18">
    <source>
        <dbReference type="Proteomes" id="UP001311232"/>
    </source>
</evidence>
<comment type="subunit">
    <text evidence="11">Forms homooligomers, but does not form complexes with the other coronins. Interacts with Arp2/3 complex components, including ACTR2, ARPC1B and ARPC2. Binds actin.</text>
</comment>
<evidence type="ECO:0000256" key="12">
    <source>
        <dbReference type="PROSITE-ProRule" id="PRU00221"/>
    </source>
</evidence>
<proteinExistence type="inferred from homology"/>
<feature type="domain" description="DUF1899" evidence="16">
    <location>
        <begin position="709"/>
        <end position="773"/>
    </location>
</feature>
<evidence type="ECO:0000256" key="2">
    <source>
        <dbReference type="ARBA" id="ARBA00009482"/>
    </source>
</evidence>
<keyword evidence="4" id="KW-0597">Phosphoprotein</keyword>
<feature type="region of interest" description="Disordered" evidence="15">
    <location>
        <begin position="68"/>
        <end position="90"/>
    </location>
</feature>
<dbReference type="SMART" id="SM01166">
    <property type="entry name" value="DUF1899"/>
    <property type="match status" value="1"/>
</dbReference>
<dbReference type="PANTHER" id="PTHR10856">
    <property type="entry name" value="CORONIN"/>
    <property type="match status" value="1"/>
</dbReference>
<reference evidence="17 18" key="1">
    <citation type="submission" date="2021-06" db="EMBL/GenBank/DDBJ databases">
        <authorList>
            <person name="Palmer J.M."/>
        </authorList>
    </citation>
    <scope>NUCLEOTIDE SEQUENCE [LARGE SCALE GENOMIC DNA]</scope>
    <source>
        <strain evidence="17 18">MEX-2019</strain>
        <tissue evidence="17">Muscle</tissue>
    </source>
</reference>
<accession>A0AAV9R280</accession>
<feature type="coiled-coil region" evidence="14">
    <location>
        <begin position="1142"/>
        <end position="1176"/>
    </location>
</feature>